<feature type="region of interest" description="Disordered" evidence="1">
    <location>
        <begin position="1"/>
        <end position="58"/>
    </location>
</feature>
<protein>
    <submittedName>
        <fullName evidence="2">Uncharacterized protein</fullName>
    </submittedName>
</protein>
<dbReference type="Proteomes" id="UP000606172">
    <property type="component" value="Unassembled WGS sequence"/>
</dbReference>
<reference evidence="2" key="1">
    <citation type="submission" date="2021-01" db="EMBL/GenBank/DDBJ databases">
        <title>Whole genome shotgun sequence of Sinosporangium siamense NBRC 109515.</title>
        <authorList>
            <person name="Komaki H."/>
            <person name="Tamura T."/>
        </authorList>
    </citation>
    <scope>NUCLEOTIDE SEQUENCE</scope>
    <source>
        <strain evidence="2">NBRC 109515</strain>
    </source>
</reference>
<accession>A0A919RNF6</accession>
<name>A0A919RNF6_9ACTN</name>
<comment type="caution">
    <text evidence="2">The sequence shown here is derived from an EMBL/GenBank/DDBJ whole genome shotgun (WGS) entry which is preliminary data.</text>
</comment>
<sequence>MCGGRESTEGQGSTARHNPRRAARAASGDGTHALLSLRSPAARGGLRRASGASSKRKGVGLRRMVCDVGVFGEPRLELGRVGEDG</sequence>
<gene>
    <name evidence="2" type="ORF">Ssi02_72310</name>
</gene>
<feature type="compositionally biased region" description="Low complexity" evidence="1">
    <location>
        <begin position="37"/>
        <end position="53"/>
    </location>
</feature>
<evidence type="ECO:0000313" key="2">
    <source>
        <dbReference type="EMBL" id="GII97000.1"/>
    </source>
</evidence>
<evidence type="ECO:0000313" key="3">
    <source>
        <dbReference type="Proteomes" id="UP000606172"/>
    </source>
</evidence>
<dbReference type="EMBL" id="BOOW01000053">
    <property type="protein sequence ID" value="GII97000.1"/>
    <property type="molecule type" value="Genomic_DNA"/>
</dbReference>
<evidence type="ECO:0000256" key="1">
    <source>
        <dbReference type="SAM" id="MobiDB-lite"/>
    </source>
</evidence>
<dbReference type="RefSeq" id="WP_380659590.1">
    <property type="nucleotide sequence ID" value="NZ_JBHLZQ010000019.1"/>
</dbReference>
<keyword evidence="3" id="KW-1185">Reference proteome</keyword>
<organism evidence="2 3">
    <name type="scientific">Sinosporangium siamense</name>
    <dbReference type="NCBI Taxonomy" id="1367973"/>
    <lineage>
        <taxon>Bacteria</taxon>
        <taxon>Bacillati</taxon>
        <taxon>Actinomycetota</taxon>
        <taxon>Actinomycetes</taxon>
        <taxon>Streptosporangiales</taxon>
        <taxon>Streptosporangiaceae</taxon>
        <taxon>Sinosporangium</taxon>
    </lineage>
</organism>
<proteinExistence type="predicted"/>
<dbReference type="AlphaFoldDB" id="A0A919RNF6"/>